<protein>
    <submittedName>
        <fullName evidence="2">Uncharacterized protein</fullName>
    </submittedName>
</protein>
<comment type="caution">
    <text evidence="2">The sequence shown here is derived from an EMBL/GenBank/DDBJ whole genome shotgun (WGS) entry which is preliminary data.</text>
</comment>
<organism evidence="2 3">
    <name type="scientific">Pleurodeles waltl</name>
    <name type="common">Iberian ribbed newt</name>
    <dbReference type="NCBI Taxonomy" id="8319"/>
    <lineage>
        <taxon>Eukaryota</taxon>
        <taxon>Metazoa</taxon>
        <taxon>Chordata</taxon>
        <taxon>Craniata</taxon>
        <taxon>Vertebrata</taxon>
        <taxon>Euteleostomi</taxon>
        <taxon>Amphibia</taxon>
        <taxon>Batrachia</taxon>
        <taxon>Caudata</taxon>
        <taxon>Salamandroidea</taxon>
        <taxon>Salamandridae</taxon>
        <taxon>Pleurodelinae</taxon>
        <taxon>Pleurodeles</taxon>
    </lineage>
</organism>
<dbReference type="Proteomes" id="UP001066276">
    <property type="component" value="Chromosome 6"/>
</dbReference>
<feature type="region of interest" description="Disordered" evidence="1">
    <location>
        <begin position="1"/>
        <end position="97"/>
    </location>
</feature>
<evidence type="ECO:0000256" key="1">
    <source>
        <dbReference type="SAM" id="MobiDB-lite"/>
    </source>
</evidence>
<evidence type="ECO:0000313" key="3">
    <source>
        <dbReference type="Proteomes" id="UP001066276"/>
    </source>
</evidence>
<accession>A0AAV7Q2Y9</accession>
<proteinExistence type="predicted"/>
<gene>
    <name evidence="2" type="ORF">NDU88_000341</name>
</gene>
<dbReference type="AlphaFoldDB" id="A0AAV7Q2Y9"/>
<name>A0AAV7Q2Y9_PLEWA</name>
<reference evidence="2" key="1">
    <citation type="journal article" date="2022" name="bioRxiv">
        <title>Sequencing and chromosome-scale assembly of the giantPleurodeles waltlgenome.</title>
        <authorList>
            <person name="Brown T."/>
            <person name="Elewa A."/>
            <person name="Iarovenko S."/>
            <person name="Subramanian E."/>
            <person name="Araus A.J."/>
            <person name="Petzold A."/>
            <person name="Susuki M."/>
            <person name="Suzuki K.-i.T."/>
            <person name="Hayashi T."/>
            <person name="Toyoda A."/>
            <person name="Oliveira C."/>
            <person name="Osipova E."/>
            <person name="Leigh N.D."/>
            <person name="Simon A."/>
            <person name="Yun M.H."/>
        </authorList>
    </citation>
    <scope>NUCLEOTIDE SEQUENCE</scope>
    <source>
        <strain evidence="2">20211129_DDA</strain>
        <tissue evidence="2">Liver</tissue>
    </source>
</reference>
<sequence>MGHGGRDRWRGEIRARGLKTRELAGRRKSPGRENEKRENSPENKRSRESQARAVRDQSRGGGWRLSVRVQGEQGASPRPQGARGVNVHSQRLLPDTV</sequence>
<dbReference type="EMBL" id="JANPWB010000010">
    <property type="protein sequence ID" value="KAJ1133869.1"/>
    <property type="molecule type" value="Genomic_DNA"/>
</dbReference>
<feature type="compositionally biased region" description="Basic and acidic residues" evidence="1">
    <location>
        <begin position="1"/>
        <end position="58"/>
    </location>
</feature>
<evidence type="ECO:0000313" key="2">
    <source>
        <dbReference type="EMBL" id="KAJ1133869.1"/>
    </source>
</evidence>
<keyword evidence="3" id="KW-1185">Reference proteome</keyword>